<protein>
    <submittedName>
        <fullName evidence="2">GntR family transcriptional regulator</fullName>
    </submittedName>
</protein>
<dbReference type="AlphaFoldDB" id="A0A726DLP5"/>
<feature type="non-terminal residue" evidence="2">
    <location>
        <position position="1"/>
    </location>
</feature>
<organism evidence="2">
    <name type="scientific">Salmonella diarizonae</name>
    <dbReference type="NCBI Taxonomy" id="59204"/>
    <lineage>
        <taxon>Bacteria</taxon>
        <taxon>Pseudomonadati</taxon>
        <taxon>Pseudomonadota</taxon>
        <taxon>Gammaproteobacteria</taxon>
        <taxon>Enterobacterales</taxon>
        <taxon>Enterobacteriaceae</taxon>
        <taxon>Salmonella</taxon>
    </lineage>
</organism>
<accession>A0A726DLP5</accession>
<gene>
    <name evidence="2" type="ORF">G2916_19305</name>
    <name evidence="1" type="ORF">GBY11_17690</name>
</gene>
<sequence length="33" mass="4012">IQTQAIDEKHQPIDYSILYSNILEFQVKYFLPR</sequence>
<proteinExistence type="predicted"/>
<comment type="caution">
    <text evidence="2">The sequence shown here is derived from an EMBL/GenBank/DDBJ whole genome shotgun (WGS) entry which is preliminary data.</text>
</comment>
<dbReference type="EMBL" id="DAAQXJ010000122">
    <property type="protein sequence ID" value="HAE1266627.1"/>
    <property type="molecule type" value="Genomic_DNA"/>
</dbReference>
<dbReference type="EMBL" id="DAAFWI010000032">
    <property type="protein sequence ID" value="HAB1777334.1"/>
    <property type="molecule type" value="Genomic_DNA"/>
</dbReference>
<reference evidence="2" key="1">
    <citation type="journal article" date="2018" name="Genome Biol.">
        <title>SKESA: strategic k-mer extension for scrupulous assemblies.</title>
        <authorList>
            <person name="Souvorov A."/>
            <person name="Agarwala R."/>
            <person name="Lipman D.J."/>
        </authorList>
    </citation>
    <scope>NUCLEOTIDE SEQUENCE</scope>
    <source>
        <strain evidence="2">Salmonella enterica</strain>
    </source>
</reference>
<evidence type="ECO:0000313" key="1">
    <source>
        <dbReference type="EMBL" id="HAB1777334.1"/>
    </source>
</evidence>
<evidence type="ECO:0000313" key="2">
    <source>
        <dbReference type="EMBL" id="HAE1266627.1"/>
    </source>
</evidence>
<reference evidence="2" key="2">
    <citation type="submission" date="2019-10" db="EMBL/GenBank/DDBJ databases">
        <authorList>
            <consortium name="NCBI Pathogen Detection Project"/>
        </authorList>
    </citation>
    <scope>NUCLEOTIDE SEQUENCE</scope>
    <source>
        <strain evidence="2">Salmonella enterica</strain>
    </source>
</reference>
<name>A0A726DLP5_SALDZ</name>